<evidence type="ECO:0000313" key="3">
    <source>
        <dbReference type="Proteomes" id="UP000285794"/>
    </source>
</evidence>
<accession>A0A425XY51</accession>
<dbReference type="OrthoDB" id="729505at2"/>
<dbReference type="RefSeq" id="WP_125031564.1">
    <property type="nucleotide sequence ID" value="NZ_JAPXVP010000016.1"/>
</dbReference>
<sequence>MIDRIKILILVLGVFTLSGCDDFFDTVPDSRIELDDIDDVAELVTNAYPAGSYLFLEGMTDNVGAVPSNIQLTQMEEAYNWQTISMEGQDTPSYFWANAYNAIAHANQALKSIEKMDGDKAKKDAVKGEALLCRAYSHFMLVNMFGKHYDPTTATSDLGVPYIKEPEMTLLVSYNRETVEKTYDYIEEDMLEGLSLVSNDYYKNTGKYHFNREAALAFASRYYLYKGDYGQCLHFSKQLLGNTYNEAYVRDYKAVLAGQGPKGRAQVFSNPEDPSNLLIIRKKLGYQLYFQFGYRMTQNIASRLYLGDSRSLNMWGANADQSAVYQSKYESLVKRASLTSNSGLPYTVQPVLRGEEVMFNMMESLMALGDLETNLEEQKLMDHQAASFFNNFLVERWNGPKTAPALSDPDTYFFDEFIGAYRRVYPDLYPDYTRNKAYNKFLADGSLNPDFDQVIKDEMDEKIRLDNRVILSLLIQLERRREFAEEGLRWFDIKRLKLEVIHQNVSGVTDILKADDPRKVLQIPQAAISTGIEENPIETPAPVAEKLVRL</sequence>
<comment type="caution">
    <text evidence="2">The sequence shown here is derived from an EMBL/GenBank/DDBJ whole genome shotgun (WGS) entry which is preliminary data.</text>
</comment>
<feature type="domain" description="SusD-like N-terminal" evidence="1">
    <location>
        <begin position="22"/>
        <end position="224"/>
    </location>
</feature>
<dbReference type="SUPFAM" id="SSF48452">
    <property type="entry name" value="TPR-like"/>
    <property type="match status" value="1"/>
</dbReference>
<protein>
    <submittedName>
        <fullName evidence="2">RagB/SusD family nutrient uptake outer membrane protein</fullName>
    </submittedName>
</protein>
<proteinExistence type="predicted"/>
<gene>
    <name evidence="2" type="ORF">DWB61_14280</name>
</gene>
<dbReference type="Gene3D" id="1.25.40.390">
    <property type="match status" value="1"/>
</dbReference>
<dbReference type="EMBL" id="QQWG01000017">
    <property type="protein sequence ID" value="RRG19715.1"/>
    <property type="molecule type" value="Genomic_DNA"/>
</dbReference>
<organism evidence="2 3">
    <name type="scientific">Ancylomarina euxinus</name>
    <dbReference type="NCBI Taxonomy" id="2283627"/>
    <lineage>
        <taxon>Bacteria</taxon>
        <taxon>Pseudomonadati</taxon>
        <taxon>Bacteroidota</taxon>
        <taxon>Bacteroidia</taxon>
        <taxon>Marinilabiliales</taxon>
        <taxon>Marinifilaceae</taxon>
        <taxon>Ancylomarina</taxon>
    </lineage>
</organism>
<dbReference type="Proteomes" id="UP000285794">
    <property type="component" value="Unassembled WGS sequence"/>
</dbReference>
<name>A0A425XY51_9BACT</name>
<dbReference type="Pfam" id="PF14322">
    <property type="entry name" value="SusD-like_3"/>
    <property type="match status" value="1"/>
</dbReference>
<evidence type="ECO:0000259" key="1">
    <source>
        <dbReference type="Pfam" id="PF14322"/>
    </source>
</evidence>
<dbReference type="PROSITE" id="PS51257">
    <property type="entry name" value="PROKAR_LIPOPROTEIN"/>
    <property type="match status" value="1"/>
</dbReference>
<dbReference type="AlphaFoldDB" id="A0A425XY51"/>
<dbReference type="InterPro" id="IPR011990">
    <property type="entry name" value="TPR-like_helical_dom_sf"/>
</dbReference>
<reference evidence="2 3" key="1">
    <citation type="submission" date="2018-07" db="EMBL/GenBank/DDBJ databases">
        <title>Draft genome sequence of Ancylomarina sp. M1P.</title>
        <authorList>
            <person name="Yadav S."/>
            <person name="Villanueva L."/>
            <person name="Damste J.S.S."/>
        </authorList>
    </citation>
    <scope>NUCLEOTIDE SEQUENCE [LARGE SCALE GENOMIC DNA]</scope>
    <source>
        <strain evidence="2 3">M1P</strain>
    </source>
</reference>
<evidence type="ECO:0000313" key="2">
    <source>
        <dbReference type="EMBL" id="RRG19715.1"/>
    </source>
</evidence>
<keyword evidence="3" id="KW-1185">Reference proteome</keyword>
<dbReference type="InterPro" id="IPR033985">
    <property type="entry name" value="SusD-like_N"/>
</dbReference>